<name>A0A842ITW9_9FLAO</name>
<proteinExistence type="predicted"/>
<comment type="caution">
    <text evidence="1">The sequence shown here is derived from an EMBL/GenBank/DDBJ whole genome shotgun (WGS) entry which is preliminary data.</text>
</comment>
<organism evidence="1 2">
    <name type="scientific">Winogradskyella flava</name>
    <dbReference type="NCBI Taxonomy" id="1884876"/>
    <lineage>
        <taxon>Bacteria</taxon>
        <taxon>Pseudomonadati</taxon>
        <taxon>Bacteroidota</taxon>
        <taxon>Flavobacteriia</taxon>
        <taxon>Flavobacteriales</taxon>
        <taxon>Flavobacteriaceae</taxon>
        <taxon>Winogradskyella</taxon>
    </lineage>
</organism>
<dbReference type="Pfam" id="PF11185">
    <property type="entry name" value="DUF2971"/>
    <property type="match status" value="1"/>
</dbReference>
<dbReference type="RefSeq" id="WP_185789027.1">
    <property type="nucleotide sequence ID" value="NZ_JACLCP010000002.1"/>
</dbReference>
<keyword evidence="2" id="KW-1185">Reference proteome</keyword>
<reference evidence="1" key="1">
    <citation type="submission" date="2020-08" db="EMBL/GenBank/DDBJ databases">
        <title>Winogradskyella ouciana sp. nov., isolated from the hadal seawater of the Mariana Trench.</title>
        <authorList>
            <person name="He X."/>
        </authorList>
    </citation>
    <scope>NUCLEOTIDE SEQUENCE [LARGE SCALE GENOMIC DNA]</scope>
    <source>
        <strain evidence="1">KCTC 52348</strain>
    </source>
</reference>
<evidence type="ECO:0000313" key="2">
    <source>
        <dbReference type="Proteomes" id="UP000533900"/>
    </source>
</evidence>
<gene>
    <name evidence="1" type="ORF">H7F21_09495</name>
</gene>
<accession>A0A842ITW9</accession>
<dbReference type="EMBL" id="JACLCP010000002">
    <property type="protein sequence ID" value="MBC2845324.1"/>
    <property type="molecule type" value="Genomic_DNA"/>
</dbReference>
<dbReference type="AlphaFoldDB" id="A0A842ITW9"/>
<dbReference type="InterPro" id="IPR021352">
    <property type="entry name" value="DUF2971"/>
</dbReference>
<protein>
    <submittedName>
        <fullName evidence="1">DUF2971 domain-containing protein</fullName>
    </submittedName>
</protein>
<sequence>MIIKDINRDPPNKLYHYTNLESVVGITVNHELWLSNLYFQNDKSEYEVGLTVLKQILQQKKSVHSKDEKVSVFLDSLDSAIEFLTQNHVYTTSFSEEPDLLSQWRGYGDDCKGARIELSNFKRIKDSGIQLLPCLYDKSDHEKYVEFLFERAIQILNETKESGKTDKDNFSDLEKPFSDAIQAAGSYFISTSNVACSIIKSEAFHEEKEWRLINFKENKVFFKVKKSYYVVPYIKMNVSQLKEFLTDVMICSSPEEKVSKQSLRFLLDQNGFEKTTISKSKIPYRL</sequence>
<dbReference type="Proteomes" id="UP000533900">
    <property type="component" value="Unassembled WGS sequence"/>
</dbReference>
<evidence type="ECO:0000313" key="1">
    <source>
        <dbReference type="EMBL" id="MBC2845324.1"/>
    </source>
</evidence>